<keyword evidence="2" id="KW-1185">Reference proteome</keyword>
<dbReference type="EMBL" id="JBBNAG010000004">
    <property type="protein sequence ID" value="KAK9141098.1"/>
    <property type="molecule type" value="Genomic_DNA"/>
</dbReference>
<sequence length="256" mass="27766">MGTNHNRTLSLSPKSLSLTALSLSHRSLLSLSHRSPSPLSLLSHRSLSPESHSPSTLSLSLKSLSQTLNLCVALLIEAATRPSVSLSPSWEIVASEAVDFSVLMISGDKVFLKKARDIADECCSCMGYTFGIPYNMINLSLLEILIILHGQGLSSRGDVRRLTQTTPDQPVDDEAVYYKVAGECPKGRVYSLRSLGRKKRRYVDPDASTSQVLAQRGMGNFMILRDVSSPKELLEGAGDGAGPVVIFSFRSFGEPI</sequence>
<accession>A0AAP0PDL9</accession>
<evidence type="ECO:0000313" key="2">
    <source>
        <dbReference type="Proteomes" id="UP001419268"/>
    </source>
</evidence>
<evidence type="ECO:0000313" key="1">
    <source>
        <dbReference type="EMBL" id="KAK9141098.1"/>
    </source>
</evidence>
<proteinExistence type="predicted"/>
<name>A0AAP0PDL9_9MAGN</name>
<protein>
    <submittedName>
        <fullName evidence="1">Uncharacterized protein</fullName>
    </submittedName>
</protein>
<dbReference type="Proteomes" id="UP001419268">
    <property type="component" value="Unassembled WGS sequence"/>
</dbReference>
<gene>
    <name evidence="1" type="ORF">Scep_010779</name>
</gene>
<organism evidence="1 2">
    <name type="scientific">Stephania cephalantha</name>
    <dbReference type="NCBI Taxonomy" id="152367"/>
    <lineage>
        <taxon>Eukaryota</taxon>
        <taxon>Viridiplantae</taxon>
        <taxon>Streptophyta</taxon>
        <taxon>Embryophyta</taxon>
        <taxon>Tracheophyta</taxon>
        <taxon>Spermatophyta</taxon>
        <taxon>Magnoliopsida</taxon>
        <taxon>Ranunculales</taxon>
        <taxon>Menispermaceae</taxon>
        <taxon>Menispermoideae</taxon>
        <taxon>Cissampelideae</taxon>
        <taxon>Stephania</taxon>
    </lineage>
</organism>
<reference evidence="1 2" key="1">
    <citation type="submission" date="2024-01" db="EMBL/GenBank/DDBJ databases">
        <title>Genome assemblies of Stephania.</title>
        <authorList>
            <person name="Yang L."/>
        </authorList>
    </citation>
    <scope>NUCLEOTIDE SEQUENCE [LARGE SCALE GENOMIC DNA]</scope>
    <source>
        <strain evidence="1">JXDWG</strain>
        <tissue evidence="1">Leaf</tissue>
    </source>
</reference>
<comment type="caution">
    <text evidence="1">The sequence shown here is derived from an EMBL/GenBank/DDBJ whole genome shotgun (WGS) entry which is preliminary data.</text>
</comment>
<dbReference type="AlphaFoldDB" id="A0AAP0PDL9"/>